<reference evidence="4" key="1">
    <citation type="submission" date="2016-04" db="EMBL/GenBank/DDBJ databases">
        <authorList>
            <person name="Nguyen H.D."/>
            <person name="Samba Siva P."/>
            <person name="Cullis J."/>
            <person name="Levesque C.A."/>
            <person name="Hambleton S."/>
        </authorList>
    </citation>
    <scope>NUCLEOTIDE SEQUENCE</scope>
    <source>
        <strain evidence="4">DAOMC 236416</strain>
    </source>
</reference>
<gene>
    <name evidence="4" type="ORF">A4X13_0g226</name>
</gene>
<dbReference type="PANTHER" id="PTHR48228:SF5">
    <property type="entry name" value="ALPHA-METHYLACYL-COA RACEMASE"/>
    <property type="match status" value="1"/>
</dbReference>
<dbReference type="Gene3D" id="3.40.50.150">
    <property type="entry name" value="Vaccinia Virus protein VP39"/>
    <property type="match status" value="1"/>
</dbReference>
<dbReference type="CDD" id="cd02440">
    <property type="entry name" value="AdoMet_MTases"/>
    <property type="match status" value="1"/>
</dbReference>
<protein>
    <recommendedName>
        <fullName evidence="3">Methyltransferase type 11 domain-containing protein</fullName>
    </recommendedName>
</protein>
<dbReference type="Pfam" id="PF08241">
    <property type="entry name" value="Methyltransf_11"/>
    <property type="match status" value="1"/>
</dbReference>
<proteinExistence type="inferred from homology"/>
<dbReference type="InterPro" id="IPR044855">
    <property type="entry name" value="CoA-Trfase_III_dom3_sf"/>
</dbReference>
<feature type="region of interest" description="Disordered" evidence="2">
    <location>
        <begin position="335"/>
        <end position="364"/>
    </location>
</feature>
<dbReference type="InterPro" id="IPR029063">
    <property type="entry name" value="SAM-dependent_MTases_sf"/>
</dbReference>
<dbReference type="SUPFAM" id="SSF89796">
    <property type="entry name" value="CoA-transferase family III (CaiB/BaiF)"/>
    <property type="match status" value="1"/>
</dbReference>
<sequence>MAASSSSSHPLPLAGVRVVEFAGLAPVPMVGLVLADWGADVVRVDRVGDANFDTLCRGKRSVAINPKNAQGRQVLQDLIRNADVLLDPFRPGVLEKLGLGPQDVMEGSQGNKKLVFARLTGFQRTGPYANMAGHDINYIALSGVLSMLGREGGPPEPPMNILGDFAGGSFICILGILLALFERTRSGLGQVVNADMVTGTRYLSTFNLLSSYVTHPAWGNIFNDGTNRTRGTGILAGEAPWYGVYRCQDGGWFSVGAIEPQFYRELLEKLRTVSSAPESSHPRPQDQHKRSLWPDLRSYFTATFASHPRSFFEKLFTGSDACAVPVLTRDEAAVRGSSPFADPDEVGVPADSSSSQTEPGSGADNIIIPAVAPNLTRTPARIPHGSPGRGEDDRGAEMMIQAGEHTLEVFKEWKILDSGAAEGGDRLKALWVEGVVGGPDSPEGWEPTRKAKFVLLILPGDTPQIYSTMTSTETSPSKHDVFRKANLDFFDKIAKEYDELPHGGSGDGAKDSKMVDMVRELSQANYEAMLQAVEWNPAQTEMMDFACGTGMTTLLLAPHCKRVVGVDQSEAMLNQFRAKLSKLEVGESAASKSTSEGSLASKVEIIQADLLGSGEQAPGNKDLQGRTFDIIICTMSFHHFAEPEHATKVLAQYLNPGGKLVIVDFLNVKGQVTSTENSHGHGHHHHHHHAHSHGHDHGHGHGHKHGDASKDNDGHEVKHDLTEATFNKHRVQNVIAHTSFVLSDFDRFFAAAGLQRAGEPRFSTVMKWPGRAAQDLYVVVGQKGAASATSTAAATTAVAATL</sequence>
<organism evidence="4 5">
    <name type="scientific">Tilletia indica</name>
    <dbReference type="NCBI Taxonomy" id="43049"/>
    <lineage>
        <taxon>Eukaryota</taxon>
        <taxon>Fungi</taxon>
        <taxon>Dikarya</taxon>
        <taxon>Basidiomycota</taxon>
        <taxon>Ustilaginomycotina</taxon>
        <taxon>Exobasidiomycetes</taxon>
        <taxon>Tilletiales</taxon>
        <taxon>Tilletiaceae</taxon>
        <taxon>Tilletia</taxon>
    </lineage>
</organism>
<dbReference type="InterPro" id="IPR050509">
    <property type="entry name" value="CoA-transferase_III"/>
</dbReference>
<feature type="region of interest" description="Disordered" evidence="2">
    <location>
        <begin position="673"/>
        <end position="715"/>
    </location>
</feature>
<dbReference type="InterPro" id="IPR023606">
    <property type="entry name" value="CoA-Trfase_III_dom_1_sf"/>
</dbReference>
<comment type="caution">
    <text evidence="4">The sequence shown here is derived from an EMBL/GenBank/DDBJ whole genome shotgun (WGS) entry which is preliminary data.</text>
</comment>
<evidence type="ECO:0000256" key="1">
    <source>
        <dbReference type="ARBA" id="ARBA00008383"/>
    </source>
</evidence>
<dbReference type="InterPro" id="IPR003673">
    <property type="entry name" value="CoA-Trfase_fam_III"/>
</dbReference>
<feature type="domain" description="Methyltransferase type 11" evidence="3">
    <location>
        <begin position="544"/>
        <end position="662"/>
    </location>
</feature>
<dbReference type="Gene3D" id="3.30.1540.10">
    <property type="entry name" value="formyl-coa transferase, domain 3"/>
    <property type="match status" value="1"/>
</dbReference>
<evidence type="ECO:0000259" key="3">
    <source>
        <dbReference type="Pfam" id="PF08241"/>
    </source>
</evidence>
<accession>A0A8T8TIV1</accession>
<reference evidence="4" key="2">
    <citation type="journal article" date="2019" name="IMA Fungus">
        <title>Genome sequencing and comparison of five Tilletia species to identify candidate genes for the detection of regulated species infecting wheat.</title>
        <authorList>
            <person name="Nguyen H.D.T."/>
            <person name="Sultana T."/>
            <person name="Kesanakurti P."/>
            <person name="Hambleton S."/>
        </authorList>
    </citation>
    <scope>NUCLEOTIDE SEQUENCE</scope>
    <source>
        <strain evidence="4">DAOMC 236416</strain>
    </source>
</reference>
<evidence type="ECO:0000256" key="2">
    <source>
        <dbReference type="SAM" id="MobiDB-lite"/>
    </source>
</evidence>
<dbReference type="InterPro" id="IPR013216">
    <property type="entry name" value="Methyltransf_11"/>
</dbReference>
<feature type="compositionally biased region" description="Basic residues" evidence="2">
    <location>
        <begin position="680"/>
        <end position="692"/>
    </location>
</feature>
<evidence type="ECO:0000313" key="5">
    <source>
        <dbReference type="Proteomes" id="UP000077521"/>
    </source>
</evidence>
<dbReference type="EMBL" id="LWDF02000007">
    <property type="protein sequence ID" value="KAE8260649.1"/>
    <property type="molecule type" value="Genomic_DNA"/>
</dbReference>
<dbReference type="SUPFAM" id="SSF53335">
    <property type="entry name" value="S-adenosyl-L-methionine-dependent methyltransferases"/>
    <property type="match status" value="1"/>
</dbReference>
<dbReference type="Gene3D" id="3.40.50.10540">
    <property type="entry name" value="Crotonobetainyl-coa:carnitine coa-transferase, domain 1"/>
    <property type="match status" value="1"/>
</dbReference>
<keyword evidence="5" id="KW-1185">Reference proteome</keyword>
<evidence type="ECO:0000313" key="4">
    <source>
        <dbReference type="EMBL" id="KAE8260649.1"/>
    </source>
</evidence>
<comment type="similarity">
    <text evidence="1">Belongs to the CoA-transferase III family.</text>
</comment>
<dbReference type="AlphaFoldDB" id="A0A8T8TIV1"/>
<dbReference type="Proteomes" id="UP000077521">
    <property type="component" value="Unassembled WGS sequence"/>
</dbReference>
<dbReference type="GO" id="GO:0008757">
    <property type="term" value="F:S-adenosylmethionine-dependent methyltransferase activity"/>
    <property type="evidence" value="ECO:0007669"/>
    <property type="project" value="InterPro"/>
</dbReference>
<name>A0A8T8TIV1_9BASI</name>
<dbReference type="PANTHER" id="PTHR48228">
    <property type="entry name" value="SUCCINYL-COA--D-CITRAMALATE COA-TRANSFERASE"/>
    <property type="match status" value="1"/>
</dbReference>
<dbReference type="Pfam" id="PF02515">
    <property type="entry name" value="CoA_transf_3"/>
    <property type="match status" value="1"/>
</dbReference>
<feature type="compositionally biased region" description="Basic and acidic residues" evidence="2">
    <location>
        <begin position="693"/>
        <end position="715"/>
    </location>
</feature>